<feature type="transmembrane region" description="Helical" evidence="2">
    <location>
        <begin position="188"/>
        <end position="206"/>
    </location>
</feature>
<evidence type="ECO:0000256" key="1">
    <source>
        <dbReference type="SAM" id="MobiDB-lite"/>
    </source>
</evidence>
<feature type="region of interest" description="Disordered" evidence="1">
    <location>
        <begin position="1"/>
        <end position="44"/>
    </location>
</feature>
<evidence type="ECO:0000313" key="3">
    <source>
        <dbReference type="EMBL" id="MBB5966771.1"/>
    </source>
</evidence>
<evidence type="ECO:0000256" key="2">
    <source>
        <dbReference type="SAM" id="Phobius"/>
    </source>
</evidence>
<feature type="transmembrane region" description="Helical" evidence="2">
    <location>
        <begin position="132"/>
        <end position="152"/>
    </location>
</feature>
<dbReference type="NCBIfam" id="NF041646">
    <property type="entry name" value="VC0807_fam"/>
    <property type="match status" value="1"/>
</dbReference>
<name>A0A841D997_PLAVE</name>
<keyword evidence="4" id="KW-1185">Reference proteome</keyword>
<keyword evidence="2" id="KW-0472">Membrane</keyword>
<dbReference type="Proteomes" id="UP000562352">
    <property type="component" value="Unassembled WGS sequence"/>
</dbReference>
<feature type="compositionally biased region" description="Low complexity" evidence="1">
    <location>
        <begin position="34"/>
        <end position="44"/>
    </location>
</feature>
<dbReference type="RefSeq" id="WP_260408431.1">
    <property type="nucleotide sequence ID" value="NZ_BAAAWZ010000001.1"/>
</dbReference>
<proteinExistence type="predicted"/>
<organism evidence="3 4">
    <name type="scientific">Planomonospora venezuelensis</name>
    <dbReference type="NCBI Taxonomy" id="1999"/>
    <lineage>
        <taxon>Bacteria</taxon>
        <taxon>Bacillati</taxon>
        <taxon>Actinomycetota</taxon>
        <taxon>Actinomycetes</taxon>
        <taxon>Streptosporangiales</taxon>
        <taxon>Streptosporangiaceae</taxon>
        <taxon>Planomonospora</taxon>
    </lineage>
</organism>
<protein>
    <submittedName>
        <fullName evidence="3">Intracellular septation protein A</fullName>
    </submittedName>
</protein>
<accession>A0A841D997</accession>
<evidence type="ECO:0000313" key="4">
    <source>
        <dbReference type="Proteomes" id="UP000562352"/>
    </source>
</evidence>
<comment type="caution">
    <text evidence="3">The sequence shown here is derived from an EMBL/GenBank/DDBJ whole genome shotgun (WGS) entry which is preliminary data.</text>
</comment>
<keyword evidence="2" id="KW-1133">Transmembrane helix</keyword>
<reference evidence="3 4" key="1">
    <citation type="submission" date="2020-08" db="EMBL/GenBank/DDBJ databases">
        <title>Genomic Encyclopedia of Type Strains, Phase III (KMG-III): the genomes of soil and plant-associated and newly described type strains.</title>
        <authorList>
            <person name="Whitman W."/>
        </authorList>
    </citation>
    <scope>NUCLEOTIDE SEQUENCE [LARGE SCALE GENOMIC DNA]</scope>
    <source>
        <strain evidence="3 4">CECT 3303</strain>
    </source>
</reference>
<feature type="compositionally biased region" description="Low complexity" evidence="1">
    <location>
        <begin position="14"/>
        <end position="24"/>
    </location>
</feature>
<sequence>MTLLQSPSGVQVCPPSSGASAPSPSGAPVPPAGTPAAPSGRGTPAALPSPAAMFRHAAPRVLEAMVLPAAVFYAAMVFTGLYGALAVALAWVYGGVAWRLVRRRAAPGMMLLAAGAITVRVVLAVLNKNPVFFFLPECLGIFCASMAFLLTASLRRPLIQRVAADLVPLPDHLNEHPLMRRFFFRHSVLWGCAQFLNAGLSLWLLITLDTEMYLIVRTSAVAVLLGGAALVSALGFRRCLRALPA</sequence>
<feature type="transmembrane region" description="Helical" evidence="2">
    <location>
        <begin position="70"/>
        <end position="93"/>
    </location>
</feature>
<dbReference type="EMBL" id="JACHJJ010000026">
    <property type="protein sequence ID" value="MBB5966771.1"/>
    <property type="molecule type" value="Genomic_DNA"/>
</dbReference>
<keyword evidence="2" id="KW-0812">Transmembrane</keyword>
<feature type="transmembrane region" description="Helical" evidence="2">
    <location>
        <begin position="105"/>
        <end position="126"/>
    </location>
</feature>
<feature type="transmembrane region" description="Helical" evidence="2">
    <location>
        <begin position="212"/>
        <end position="236"/>
    </location>
</feature>
<dbReference type="AlphaFoldDB" id="A0A841D997"/>
<gene>
    <name evidence="3" type="ORF">FHS22_006067</name>
</gene>